<evidence type="ECO:0000313" key="11">
    <source>
        <dbReference type="RefSeq" id="XP_050947474.1"/>
    </source>
</evidence>
<evidence type="ECO:0000313" key="10">
    <source>
        <dbReference type="Proteomes" id="UP001652600"/>
    </source>
</evidence>
<dbReference type="PANTHER" id="PTHR10639:SF33">
    <property type="entry name" value="CLATHRIN LIGHT CHAIN 1"/>
    <property type="match status" value="1"/>
</dbReference>
<sequence length="389" mass="43613">MFPPPSSNLKLPLPFSKTTSFPISTLLETPLLPICLTLTILEFLILILTMYLPLILLTLMQTMTMPPLPPLVVVVVLTMVVFLSLMDRFSPTPVKCGRKAMLDANGDVLCLVQDKYWWQICPNITCLHKRPTYYQNAIDLEEKEKKEKEMRNQIINEAEEYKASFYEKRRVNCETNKAHNREREKLYYANQERFHKEADKHYWKAIAEIIPREVPNIEKRRGKKDPDNKPSIVVVQGPKPGKPTDLSRMRQILLKLKQTPPPHMMPPPPKLAKDNKDGKDGKDGEDGKDGKDSKEKDSKDGKDTKEGKEDKGGNEATVGTGTKDAKEEGKEVDEKKASSPAAVLTPTSPAINMDANGTPDQPIIEVEAPPPPVADSEQAVPLVSPSAEE</sequence>
<feature type="transmembrane region" description="Helical" evidence="9">
    <location>
        <begin position="68"/>
        <end position="86"/>
    </location>
</feature>
<protein>
    <submittedName>
        <fullName evidence="11">Clathrin light chain 1 isoform X2</fullName>
    </submittedName>
</protein>
<organism evidence="10 11">
    <name type="scientific">Cucumis melo</name>
    <name type="common">Muskmelon</name>
    <dbReference type="NCBI Taxonomy" id="3656"/>
    <lineage>
        <taxon>Eukaryota</taxon>
        <taxon>Viridiplantae</taxon>
        <taxon>Streptophyta</taxon>
        <taxon>Embryophyta</taxon>
        <taxon>Tracheophyta</taxon>
        <taxon>Spermatophyta</taxon>
        <taxon>Magnoliopsida</taxon>
        <taxon>eudicotyledons</taxon>
        <taxon>Gunneridae</taxon>
        <taxon>Pentapetalae</taxon>
        <taxon>rosids</taxon>
        <taxon>fabids</taxon>
        <taxon>Cucurbitales</taxon>
        <taxon>Cucurbitaceae</taxon>
        <taxon>Benincaseae</taxon>
        <taxon>Cucumis</taxon>
    </lineage>
</organism>
<feature type="transmembrane region" description="Helical" evidence="9">
    <location>
        <begin position="31"/>
        <end position="56"/>
    </location>
</feature>
<evidence type="ECO:0000256" key="1">
    <source>
        <dbReference type="ARBA" id="ARBA00003913"/>
    </source>
</evidence>
<evidence type="ECO:0000256" key="4">
    <source>
        <dbReference type="ARBA" id="ARBA00005263"/>
    </source>
</evidence>
<accession>A0ABM3LBQ4</accession>
<comment type="similarity">
    <text evidence="4">Belongs to the clathrin light chain family.</text>
</comment>
<comment type="subcellular location">
    <subcellularLocation>
        <location evidence="2">Cytoplasmic vesicle membrane</location>
        <topology evidence="2">Peripheral membrane protein</topology>
        <orientation evidence="2">Cytoplasmic side</orientation>
    </subcellularLocation>
    <subcellularLocation>
        <location evidence="3">Membrane</location>
        <location evidence="3">Coated pit</location>
        <topology evidence="3">Peripheral membrane protein</topology>
        <orientation evidence="3">Cytoplasmic side</orientation>
    </subcellularLocation>
</comment>
<gene>
    <name evidence="11" type="primary">LOC103490517</name>
</gene>
<feature type="compositionally biased region" description="Basic and acidic residues" evidence="8">
    <location>
        <begin position="217"/>
        <end position="228"/>
    </location>
</feature>
<dbReference type="GeneID" id="103490517"/>
<evidence type="ECO:0000256" key="8">
    <source>
        <dbReference type="SAM" id="MobiDB-lite"/>
    </source>
</evidence>
<dbReference type="InterPro" id="IPR000996">
    <property type="entry name" value="Clathrin_L-chain"/>
</dbReference>
<proteinExistence type="inferred from homology"/>
<reference evidence="11" key="1">
    <citation type="submission" date="2025-08" db="UniProtKB">
        <authorList>
            <consortium name="RefSeq"/>
        </authorList>
    </citation>
    <scope>IDENTIFICATION</scope>
    <source>
        <tissue evidence="11">Stem</tissue>
    </source>
</reference>
<feature type="region of interest" description="Disordered" evidence="8">
    <location>
        <begin position="217"/>
        <end position="245"/>
    </location>
</feature>
<keyword evidence="6" id="KW-0168">Coated pit</keyword>
<evidence type="ECO:0000256" key="6">
    <source>
        <dbReference type="ARBA" id="ARBA00023176"/>
    </source>
</evidence>
<dbReference type="Proteomes" id="UP001652600">
    <property type="component" value="Chromosome 11"/>
</dbReference>
<evidence type="ECO:0000256" key="5">
    <source>
        <dbReference type="ARBA" id="ARBA00023136"/>
    </source>
</evidence>
<dbReference type="PANTHER" id="PTHR10639">
    <property type="entry name" value="CLATHRIN LIGHT CHAIN"/>
    <property type="match status" value="1"/>
</dbReference>
<feature type="compositionally biased region" description="Pro residues" evidence="8">
    <location>
        <begin position="259"/>
        <end position="270"/>
    </location>
</feature>
<dbReference type="RefSeq" id="XP_050947474.1">
    <property type="nucleotide sequence ID" value="XM_051091517.1"/>
</dbReference>
<evidence type="ECO:0000256" key="9">
    <source>
        <dbReference type="SAM" id="Phobius"/>
    </source>
</evidence>
<keyword evidence="9" id="KW-0812">Transmembrane</keyword>
<keyword evidence="9" id="KW-1133">Transmembrane helix</keyword>
<keyword evidence="7" id="KW-0968">Cytoplasmic vesicle</keyword>
<keyword evidence="5 9" id="KW-0472">Membrane</keyword>
<evidence type="ECO:0000256" key="3">
    <source>
        <dbReference type="ARBA" id="ARBA00004277"/>
    </source>
</evidence>
<evidence type="ECO:0000256" key="2">
    <source>
        <dbReference type="ARBA" id="ARBA00004180"/>
    </source>
</evidence>
<feature type="compositionally biased region" description="Basic and acidic residues" evidence="8">
    <location>
        <begin position="271"/>
        <end position="313"/>
    </location>
</feature>
<feature type="compositionally biased region" description="Basic and acidic residues" evidence="8">
    <location>
        <begin position="323"/>
        <end position="337"/>
    </location>
</feature>
<feature type="region of interest" description="Disordered" evidence="8">
    <location>
        <begin position="257"/>
        <end position="389"/>
    </location>
</feature>
<keyword evidence="10" id="KW-1185">Reference proteome</keyword>
<comment type="function">
    <text evidence="1">Clathrin is the major protein of the polyhedral coat of coated pits and vesicles.</text>
</comment>
<evidence type="ECO:0000256" key="7">
    <source>
        <dbReference type="ARBA" id="ARBA00023329"/>
    </source>
</evidence>
<name>A0ABM3LBQ4_CUCME</name>